<comment type="caution">
    <text evidence="1">The sequence shown here is derived from an EMBL/GenBank/DDBJ whole genome shotgun (WGS) entry which is preliminary data.</text>
</comment>
<dbReference type="Gene3D" id="3.10.450.50">
    <property type="match status" value="1"/>
</dbReference>
<dbReference type="RefSeq" id="WP_083073628.1">
    <property type="nucleotide sequence ID" value="NZ_AP022615.1"/>
</dbReference>
<name>A0A1X0DQJ4_MYCHE</name>
<evidence type="ECO:0000313" key="2">
    <source>
        <dbReference type="Proteomes" id="UP000192566"/>
    </source>
</evidence>
<dbReference type="OrthoDB" id="5195703at2"/>
<dbReference type="SUPFAM" id="SSF54427">
    <property type="entry name" value="NTF2-like"/>
    <property type="match status" value="1"/>
</dbReference>
<proteinExistence type="predicted"/>
<accession>A0A1X0DQJ4</accession>
<dbReference type="AlphaFoldDB" id="A0A1X0DQJ4"/>
<gene>
    <name evidence="1" type="ORF">BST25_08810</name>
</gene>
<dbReference type="Proteomes" id="UP000192566">
    <property type="component" value="Unassembled WGS sequence"/>
</dbReference>
<dbReference type="InterPro" id="IPR032710">
    <property type="entry name" value="NTF2-like_dom_sf"/>
</dbReference>
<reference evidence="1 2" key="1">
    <citation type="submission" date="2017-02" db="EMBL/GenBank/DDBJ databases">
        <title>The new phylogeny of genus Mycobacterium.</title>
        <authorList>
            <person name="Tortoli E."/>
            <person name="Trovato A."/>
            <person name="Cirillo D.M."/>
        </authorList>
    </citation>
    <scope>NUCLEOTIDE SEQUENCE [LARGE SCALE GENOMIC DNA]</scope>
    <source>
        <strain evidence="1 2">DSM 44471</strain>
    </source>
</reference>
<keyword evidence="2" id="KW-1185">Reference proteome</keyword>
<protein>
    <submittedName>
        <fullName evidence="1">Uncharacterized protein</fullName>
    </submittedName>
</protein>
<sequence>MTNIAEKYIDAVNRADIDDLMALFAPTATLRHPSGTYVGVEDIANFYRTVVFAGQAVTEIETRFSDRDAEIIQIRASSPLGEPGQYVYAADIFTIGDDRIERLDIYYR</sequence>
<organism evidence="1 2">
    <name type="scientific">Mycobacterium heidelbergense</name>
    <dbReference type="NCBI Taxonomy" id="53376"/>
    <lineage>
        <taxon>Bacteria</taxon>
        <taxon>Bacillati</taxon>
        <taxon>Actinomycetota</taxon>
        <taxon>Actinomycetes</taxon>
        <taxon>Mycobacteriales</taxon>
        <taxon>Mycobacteriaceae</taxon>
        <taxon>Mycobacterium</taxon>
        <taxon>Mycobacterium simiae complex</taxon>
    </lineage>
</organism>
<dbReference type="Pfam" id="PF12680">
    <property type="entry name" value="SnoaL_2"/>
    <property type="match status" value="1"/>
</dbReference>
<evidence type="ECO:0000313" key="1">
    <source>
        <dbReference type="EMBL" id="ORA74661.1"/>
    </source>
</evidence>
<dbReference type="EMBL" id="MVHR01000009">
    <property type="protein sequence ID" value="ORA74661.1"/>
    <property type="molecule type" value="Genomic_DNA"/>
</dbReference>
<dbReference type="InterPro" id="IPR037401">
    <property type="entry name" value="SnoaL-like"/>
</dbReference>